<dbReference type="InterPro" id="IPR000961">
    <property type="entry name" value="AGC-kinase_C"/>
</dbReference>
<feature type="compositionally biased region" description="Polar residues" evidence="9">
    <location>
        <begin position="872"/>
        <end position="884"/>
    </location>
</feature>
<evidence type="ECO:0000256" key="3">
    <source>
        <dbReference type="ARBA" id="ARBA00022553"/>
    </source>
</evidence>
<evidence type="ECO:0000313" key="13">
    <source>
        <dbReference type="Proteomes" id="UP000827284"/>
    </source>
</evidence>
<evidence type="ECO:0000256" key="5">
    <source>
        <dbReference type="ARBA" id="ARBA00022741"/>
    </source>
</evidence>
<dbReference type="GO" id="GO:0035091">
    <property type="term" value="F:phosphatidylinositol binding"/>
    <property type="evidence" value="ECO:0007669"/>
    <property type="project" value="InterPro"/>
</dbReference>
<feature type="region of interest" description="Disordered" evidence="9">
    <location>
        <begin position="345"/>
        <end position="451"/>
    </location>
</feature>
<feature type="region of interest" description="Disordered" evidence="9">
    <location>
        <begin position="93"/>
        <end position="118"/>
    </location>
</feature>
<dbReference type="InterPro" id="IPR001683">
    <property type="entry name" value="PX_dom"/>
</dbReference>
<feature type="compositionally biased region" description="Low complexity" evidence="9">
    <location>
        <begin position="401"/>
        <end position="413"/>
    </location>
</feature>
<feature type="domain" description="Protein kinase" evidence="10">
    <location>
        <begin position="465"/>
        <end position="729"/>
    </location>
</feature>
<dbReference type="Gene3D" id="1.10.510.10">
    <property type="entry name" value="Transferase(Phosphotransferase) domain 1"/>
    <property type="match status" value="1"/>
</dbReference>
<feature type="compositionally biased region" description="Low complexity" evidence="9">
    <location>
        <begin position="1032"/>
        <end position="1060"/>
    </location>
</feature>
<feature type="compositionally biased region" description="Acidic residues" evidence="9">
    <location>
        <begin position="959"/>
        <end position="969"/>
    </location>
</feature>
<feature type="compositionally biased region" description="Low complexity" evidence="9">
    <location>
        <begin position="18"/>
        <end position="36"/>
    </location>
</feature>
<dbReference type="Gene3D" id="3.30.200.20">
    <property type="entry name" value="Phosphorylase Kinase, domain 1"/>
    <property type="match status" value="1"/>
</dbReference>
<dbReference type="PROSITE" id="PS00108">
    <property type="entry name" value="PROTEIN_KINASE_ST"/>
    <property type="match status" value="1"/>
</dbReference>
<evidence type="ECO:0000313" key="12">
    <source>
        <dbReference type="EMBL" id="GJJ76381.1"/>
    </source>
</evidence>
<organism evidence="12 13">
    <name type="scientific">Entomortierella parvispora</name>
    <dbReference type="NCBI Taxonomy" id="205924"/>
    <lineage>
        <taxon>Eukaryota</taxon>
        <taxon>Fungi</taxon>
        <taxon>Fungi incertae sedis</taxon>
        <taxon>Mucoromycota</taxon>
        <taxon>Mortierellomycotina</taxon>
        <taxon>Mortierellomycetes</taxon>
        <taxon>Mortierellales</taxon>
        <taxon>Mortierellaceae</taxon>
        <taxon>Entomortierella</taxon>
    </lineage>
</organism>
<dbReference type="CDD" id="cd06093">
    <property type="entry name" value="PX_domain"/>
    <property type="match status" value="1"/>
</dbReference>
<comment type="similarity">
    <text evidence="1">Belongs to the protein kinase superfamily. AGC Ser/Thr protein kinase family.</text>
</comment>
<feature type="compositionally biased region" description="Basic and acidic residues" evidence="9">
    <location>
        <begin position="427"/>
        <end position="437"/>
    </location>
</feature>
<dbReference type="EMBL" id="BQFW01000012">
    <property type="protein sequence ID" value="GJJ76381.1"/>
    <property type="molecule type" value="Genomic_DNA"/>
</dbReference>
<feature type="binding site" evidence="8">
    <location>
        <position position="494"/>
    </location>
    <ligand>
        <name>ATP</name>
        <dbReference type="ChEBI" id="CHEBI:30616"/>
    </ligand>
</feature>
<feature type="compositionally biased region" description="Low complexity" evidence="9">
    <location>
        <begin position="137"/>
        <end position="161"/>
    </location>
</feature>
<evidence type="ECO:0000259" key="11">
    <source>
        <dbReference type="PROSITE" id="PS51285"/>
    </source>
</evidence>
<dbReference type="InterPro" id="IPR045270">
    <property type="entry name" value="STKc_AGC"/>
</dbReference>
<dbReference type="InterPro" id="IPR000719">
    <property type="entry name" value="Prot_kinase_dom"/>
</dbReference>
<accession>A0A9P3HGW7</accession>
<feature type="compositionally biased region" description="Low complexity" evidence="9">
    <location>
        <begin position="100"/>
        <end position="118"/>
    </location>
</feature>
<keyword evidence="4" id="KW-0808">Transferase</keyword>
<sequence length="1100" mass="120649">MPEQTDKRRSWWGILAPTTATATTTTAGFPSTTEGTLASFMPVTTGPSTEKSGTTPFPPGGDAGGGGLGGGSGGNGIENGNQTLRRVSSKLDLFKKGSRNNNHGTVNGNTNGFYGNNGNKSSAKGGKFATIAHALTSGSSSSSRSGAGLSGRVSGTGSVSSSTMDLAHYAKGEDMTTRENNSNNNSSSSFFATGNGLQIQSQSEGLVFTVAEQLDLYNGERERDVAYSIRAEGLTQIILITRHISDFLEFDEKVRIQYPKSRPALPLLDDHRRGAGGNSGSNGNNTSKSSFLVSTRQFFFPRKNTAEKLEAYLRKVASHEPLRSSSIFEEFLSVAQEGDLVHSKELPRAPYKPNLSNNKRQLPVFPDSTSDPEVNVQKGSNGQQQSGSDHQGKKAHTFSKATGSAAAAATTTLPPAPPQKSSNQAPSDKDSGRKDALPPKMRGGNKVRPGLPQIQENKKVSIDDFDLIKVLGKGCMGKVMLVSERKSKKLFALKAISKEWVILQREIEHTKSERNILAKVARISHPFLIKLRHSFQSNAQLFMVLDYFPGGDIATQLAQWHRFTPERCLFYAAEIVLGIEELHRQGIVYRDLKPENILLALDGHIVLTDFGLSKQFPSPSSYKSAEDKTNTFCGTAEYLAPEILLAAEYSYEVDWWSLGTLLYEMLTGITPYWAENHAQMYQRVLEDELEFPMDINQDAASFISGLLERNPVHRLGYRGASYVKQHPYFNSIDWDRAIRRQLPCPYVPDLSSEEDLSNFDQAFLIMTPRLSLGDHTLSNSIQVCFEGYSYTDKVTGSTLPRNDSKIKLDRQSFKETGLITGQGLGKTASTTKKNPASSSYTNRSTVPSKLSDSMYIDDFDREGAQTHDNHYQQHNTLPNGQTNGHGDGYDNGNSNAIGNRQETNNGSTNGNGNGLHQPLHRSPLQRIDAISLQEALGRTDSEMEEDDFDHDLFYRGDEPNGDEESDEEYGEHYRYEEDEDDEDGVGHDGNPGFYRGRPLTQMYSPPMVSAYSPPSAAISAMGGIVETKAQATSPTLTPPSSHSENGRMSMERTVSSTSRTTTAADILRGFYYSGGEREFKDNDSKYAATVTSRRTSRSYE</sequence>
<feature type="region of interest" description="Disordered" evidence="9">
    <location>
        <begin position="870"/>
        <end position="919"/>
    </location>
</feature>
<feature type="region of interest" description="Disordered" evidence="9">
    <location>
        <begin position="136"/>
        <end position="161"/>
    </location>
</feature>
<keyword evidence="3" id="KW-0597">Phosphoprotein</keyword>
<reference evidence="12" key="1">
    <citation type="submission" date="2021-11" db="EMBL/GenBank/DDBJ databases">
        <authorList>
            <person name="Herlambang A."/>
            <person name="Guo Y."/>
            <person name="Takashima Y."/>
            <person name="Nishizawa T."/>
        </authorList>
    </citation>
    <scope>NUCLEOTIDE SEQUENCE</scope>
    <source>
        <strain evidence="12">E1425</strain>
    </source>
</reference>
<keyword evidence="6" id="KW-0418">Kinase</keyword>
<dbReference type="CDD" id="cd05123">
    <property type="entry name" value="STKc_AGC"/>
    <property type="match status" value="1"/>
</dbReference>
<dbReference type="Pfam" id="PF00787">
    <property type="entry name" value="PX"/>
    <property type="match status" value="1"/>
</dbReference>
<dbReference type="PANTHER" id="PTHR24351">
    <property type="entry name" value="RIBOSOMAL PROTEIN S6 KINASE"/>
    <property type="match status" value="1"/>
</dbReference>
<dbReference type="InterPro" id="IPR017892">
    <property type="entry name" value="Pkinase_C"/>
</dbReference>
<protein>
    <submittedName>
        <fullName evidence="12">Uncharacterized protein</fullName>
    </submittedName>
</protein>
<comment type="caution">
    <text evidence="12">The sequence shown here is derived from an EMBL/GenBank/DDBJ whole genome shotgun (WGS) entry which is preliminary data.</text>
</comment>
<keyword evidence="2" id="KW-0723">Serine/threonine-protein kinase</keyword>
<dbReference type="GO" id="GO:0004674">
    <property type="term" value="F:protein serine/threonine kinase activity"/>
    <property type="evidence" value="ECO:0007669"/>
    <property type="project" value="UniProtKB-KW"/>
</dbReference>
<dbReference type="GO" id="GO:0005524">
    <property type="term" value="F:ATP binding"/>
    <property type="evidence" value="ECO:0007669"/>
    <property type="project" value="UniProtKB-UniRule"/>
</dbReference>
<dbReference type="FunFam" id="1.10.510.10:FF:000008">
    <property type="entry name" value="Non-specific serine/threonine protein kinase"/>
    <property type="match status" value="1"/>
</dbReference>
<feature type="compositionally biased region" description="Polar residues" evidence="9">
    <location>
        <begin position="891"/>
        <end position="902"/>
    </location>
</feature>
<keyword evidence="5 8" id="KW-0547">Nucleotide-binding</keyword>
<feature type="domain" description="AGC-kinase C-terminal" evidence="11">
    <location>
        <begin position="730"/>
        <end position="800"/>
    </location>
</feature>
<dbReference type="PROSITE" id="PS00107">
    <property type="entry name" value="PROTEIN_KINASE_ATP"/>
    <property type="match status" value="1"/>
</dbReference>
<evidence type="ECO:0000256" key="9">
    <source>
        <dbReference type="SAM" id="MobiDB-lite"/>
    </source>
</evidence>
<evidence type="ECO:0000256" key="2">
    <source>
        <dbReference type="ARBA" id="ARBA00022527"/>
    </source>
</evidence>
<dbReference type="InterPro" id="IPR017441">
    <property type="entry name" value="Protein_kinase_ATP_BS"/>
</dbReference>
<dbReference type="SMART" id="SM00133">
    <property type="entry name" value="S_TK_X"/>
    <property type="match status" value="1"/>
</dbReference>
<feature type="region of interest" description="Disordered" evidence="9">
    <location>
        <begin position="1030"/>
        <end position="1060"/>
    </location>
</feature>
<feature type="region of interest" description="Disordered" evidence="9">
    <location>
        <begin position="939"/>
        <end position="993"/>
    </location>
</feature>
<dbReference type="Pfam" id="PF00069">
    <property type="entry name" value="Pkinase"/>
    <property type="match status" value="1"/>
</dbReference>
<dbReference type="Pfam" id="PF00433">
    <property type="entry name" value="Pkinase_C"/>
    <property type="match status" value="1"/>
</dbReference>
<dbReference type="SUPFAM" id="SSF56112">
    <property type="entry name" value="Protein kinase-like (PK-like)"/>
    <property type="match status" value="1"/>
</dbReference>
<dbReference type="SMART" id="SM00220">
    <property type="entry name" value="S_TKc"/>
    <property type="match status" value="1"/>
</dbReference>
<evidence type="ECO:0000256" key="1">
    <source>
        <dbReference type="ARBA" id="ARBA00009903"/>
    </source>
</evidence>
<dbReference type="Gene3D" id="3.30.1520.10">
    <property type="entry name" value="Phox-like domain"/>
    <property type="match status" value="1"/>
</dbReference>
<reference evidence="12" key="2">
    <citation type="journal article" date="2022" name="Microbiol. Resour. Announc.">
        <title>Whole-Genome Sequence of Entomortierella parvispora E1425, a Mucoromycotan Fungus Associated with Burkholderiaceae-Related Endosymbiotic Bacteria.</title>
        <authorList>
            <person name="Herlambang A."/>
            <person name="Guo Y."/>
            <person name="Takashima Y."/>
            <person name="Narisawa K."/>
            <person name="Ohta H."/>
            <person name="Nishizawa T."/>
        </authorList>
    </citation>
    <scope>NUCLEOTIDE SEQUENCE</scope>
    <source>
        <strain evidence="12">E1425</strain>
    </source>
</reference>
<dbReference type="Proteomes" id="UP000827284">
    <property type="component" value="Unassembled WGS sequence"/>
</dbReference>
<dbReference type="InterPro" id="IPR036871">
    <property type="entry name" value="PX_dom_sf"/>
</dbReference>
<dbReference type="PROSITE" id="PS51285">
    <property type="entry name" value="AGC_KINASE_CTER"/>
    <property type="match status" value="1"/>
</dbReference>
<dbReference type="PROSITE" id="PS50011">
    <property type="entry name" value="PROTEIN_KINASE_DOM"/>
    <property type="match status" value="1"/>
</dbReference>
<feature type="compositionally biased region" description="Low complexity" evidence="9">
    <location>
        <begin position="377"/>
        <end position="389"/>
    </location>
</feature>
<proteinExistence type="inferred from homology"/>
<gene>
    <name evidence="12" type="ORF">EMPS_08740</name>
</gene>
<name>A0A9P3HGW7_9FUNG</name>
<feature type="region of interest" description="Disordered" evidence="9">
    <location>
        <begin position="265"/>
        <end position="288"/>
    </location>
</feature>
<dbReference type="InterPro" id="IPR011009">
    <property type="entry name" value="Kinase-like_dom_sf"/>
</dbReference>
<evidence type="ECO:0000256" key="4">
    <source>
        <dbReference type="ARBA" id="ARBA00022679"/>
    </source>
</evidence>
<evidence type="ECO:0000256" key="7">
    <source>
        <dbReference type="ARBA" id="ARBA00022840"/>
    </source>
</evidence>
<dbReference type="InterPro" id="IPR008271">
    <property type="entry name" value="Ser/Thr_kinase_AS"/>
</dbReference>
<evidence type="ECO:0000259" key="10">
    <source>
        <dbReference type="PROSITE" id="PS50011"/>
    </source>
</evidence>
<feature type="region of interest" description="Disordered" evidence="9">
    <location>
        <begin position="817"/>
        <end position="851"/>
    </location>
</feature>
<keyword evidence="13" id="KW-1185">Reference proteome</keyword>
<feature type="compositionally biased region" description="Gly residues" evidence="9">
    <location>
        <begin position="61"/>
        <end position="77"/>
    </location>
</feature>
<evidence type="ECO:0000256" key="8">
    <source>
        <dbReference type="PROSITE-ProRule" id="PRU10141"/>
    </source>
</evidence>
<feature type="compositionally biased region" description="Polar residues" evidence="9">
    <location>
        <begin position="45"/>
        <end position="55"/>
    </location>
</feature>
<evidence type="ECO:0000256" key="6">
    <source>
        <dbReference type="ARBA" id="ARBA00022777"/>
    </source>
</evidence>
<dbReference type="AlphaFoldDB" id="A0A9P3HGW7"/>
<feature type="region of interest" description="Disordered" evidence="9">
    <location>
        <begin position="18"/>
        <end position="81"/>
    </location>
</feature>
<dbReference type="OrthoDB" id="63267at2759"/>
<feature type="compositionally biased region" description="Polar residues" evidence="9">
    <location>
        <begin position="827"/>
        <end position="851"/>
    </location>
</feature>
<keyword evidence="7 8" id="KW-0067">ATP-binding</keyword>